<dbReference type="InterPro" id="IPR029063">
    <property type="entry name" value="SAM-dependent_MTases_sf"/>
</dbReference>
<protein>
    <submittedName>
        <fullName evidence="5">Class I SAM-dependent methyltransferase</fullName>
    </submittedName>
</protein>
<comment type="caution">
    <text evidence="5">The sequence shown here is derived from an EMBL/GenBank/DDBJ whole genome shotgun (WGS) entry which is preliminary data.</text>
</comment>
<keyword evidence="3" id="KW-0949">S-adenosyl-L-methionine</keyword>
<dbReference type="Gene3D" id="3.40.50.150">
    <property type="entry name" value="Vaccinia Virus protein VP39"/>
    <property type="match status" value="1"/>
</dbReference>
<feature type="domain" description="Methyltransferase type 11" evidence="4">
    <location>
        <begin position="50"/>
        <end position="136"/>
    </location>
</feature>
<dbReference type="PANTHER" id="PTHR43464">
    <property type="entry name" value="METHYLTRANSFERASE"/>
    <property type="match status" value="1"/>
</dbReference>
<organism evidence="5 6">
    <name type="scientific">Chryseobacterium ginsengisoli</name>
    <dbReference type="NCBI Taxonomy" id="363853"/>
    <lineage>
        <taxon>Bacteria</taxon>
        <taxon>Pseudomonadati</taxon>
        <taxon>Bacteroidota</taxon>
        <taxon>Flavobacteriia</taxon>
        <taxon>Flavobacteriales</taxon>
        <taxon>Weeksellaceae</taxon>
        <taxon>Chryseobacterium group</taxon>
        <taxon>Chryseobacterium</taxon>
    </lineage>
</organism>
<evidence type="ECO:0000313" key="5">
    <source>
        <dbReference type="EMBL" id="GAA5097202.1"/>
    </source>
</evidence>
<sequence>MKTNILEYYDSLAKTYDENRFGNSYGRYIDYQERSFLTSFFKNKKYSKVLDLGCGTGRLLNFATHGTDFSEEMLNIARQKYPEKTLAKGEISKIPFNNEFDCIFCFHVIMHQNKEETKTFLSECYHKLSKNGTLIFDYPTKNRRKAVSPQEDWHAGNSFTPKEILELSKEQWKIKNTPGILLFPIHRFPKNVRKYFLPLDIFLCKTFLKNWASYHIAVLEKI</sequence>
<dbReference type="CDD" id="cd02440">
    <property type="entry name" value="AdoMet_MTases"/>
    <property type="match status" value="1"/>
</dbReference>
<dbReference type="Proteomes" id="UP001500353">
    <property type="component" value="Unassembled WGS sequence"/>
</dbReference>
<dbReference type="RefSeq" id="WP_345206287.1">
    <property type="nucleotide sequence ID" value="NZ_BAABHX010000005.1"/>
</dbReference>
<dbReference type="GO" id="GO:0008168">
    <property type="term" value="F:methyltransferase activity"/>
    <property type="evidence" value="ECO:0007669"/>
    <property type="project" value="UniProtKB-KW"/>
</dbReference>
<gene>
    <name evidence="5" type="ORF">GCM10023210_31940</name>
</gene>
<proteinExistence type="predicted"/>
<evidence type="ECO:0000256" key="2">
    <source>
        <dbReference type="ARBA" id="ARBA00022679"/>
    </source>
</evidence>
<keyword evidence="2" id="KW-0808">Transferase</keyword>
<accession>A0ABP9MIF3</accession>
<dbReference type="EMBL" id="BAABHX010000005">
    <property type="protein sequence ID" value="GAA5097202.1"/>
    <property type="molecule type" value="Genomic_DNA"/>
</dbReference>
<dbReference type="Pfam" id="PF08241">
    <property type="entry name" value="Methyltransf_11"/>
    <property type="match status" value="1"/>
</dbReference>
<dbReference type="SUPFAM" id="SSF53335">
    <property type="entry name" value="S-adenosyl-L-methionine-dependent methyltransferases"/>
    <property type="match status" value="1"/>
</dbReference>
<keyword evidence="1 5" id="KW-0489">Methyltransferase</keyword>
<dbReference type="GO" id="GO:0032259">
    <property type="term" value="P:methylation"/>
    <property type="evidence" value="ECO:0007669"/>
    <property type="project" value="UniProtKB-KW"/>
</dbReference>
<evidence type="ECO:0000313" key="6">
    <source>
        <dbReference type="Proteomes" id="UP001500353"/>
    </source>
</evidence>
<evidence type="ECO:0000256" key="1">
    <source>
        <dbReference type="ARBA" id="ARBA00022603"/>
    </source>
</evidence>
<evidence type="ECO:0000259" key="4">
    <source>
        <dbReference type="Pfam" id="PF08241"/>
    </source>
</evidence>
<reference evidence="6" key="1">
    <citation type="journal article" date="2019" name="Int. J. Syst. Evol. Microbiol.">
        <title>The Global Catalogue of Microorganisms (GCM) 10K type strain sequencing project: providing services to taxonomists for standard genome sequencing and annotation.</title>
        <authorList>
            <consortium name="The Broad Institute Genomics Platform"/>
            <consortium name="The Broad Institute Genome Sequencing Center for Infectious Disease"/>
            <person name="Wu L."/>
            <person name="Ma J."/>
        </authorList>
    </citation>
    <scope>NUCLEOTIDE SEQUENCE [LARGE SCALE GENOMIC DNA]</scope>
    <source>
        <strain evidence="6">JCM 18019</strain>
    </source>
</reference>
<evidence type="ECO:0000256" key="3">
    <source>
        <dbReference type="ARBA" id="ARBA00022691"/>
    </source>
</evidence>
<dbReference type="InterPro" id="IPR013216">
    <property type="entry name" value="Methyltransf_11"/>
</dbReference>
<name>A0ABP9MIF3_9FLAO</name>
<keyword evidence="6" id="KW-1185">Reference proteome</keyword>
<dbReference type="PANTHER" id="PTHR43464:SF19">
    <property type="entry name" value="UBIQUINONE BIOSYNTHESIS O-METHYLTRANSFERASE, MITOCHONDRIAL"/>
    <property type="match status" value="1"/>
</dbReference>